<dbReference type="AlphaFoldDB" id="A0A517Q1F4"/>
<feature type="transmembrane region" description="Helical" evidence="1">
    <location>
        <begin position="15"/>
        <end position="37"/>
    </location>
</feature>
<proteinExistence type="predicted"/>
<evidence type="ECO:0000313" key="3">
    <source>
        <dbReference type="Proteomes" id="UP000315647"/>
    </source>
</evidence>
<dbReference type="RefSeq" id="WP_145448163.1">
    <property type="nucleotide sequence ID" value="NZ_CP037421.1"/>
</dbReference>
<gene>
    <name evidence="2" type="ORF">Enr10x_07590</name>
</gene>
<protein>
    <submittedName>
        <fullName evidence="2">Uncharacterized protein</fullName>
    </submittedName>
</protein>
<keyword evidence="1" id="KW-1133">Transmembrane helix</keyword>
<sequence>MNSTSKEQREHSRRLMNLSSIPFVLLIAYWGLTWYWGTAQVQQDYVKLNSKGLPASARIYTDRRPADLDSNWCLIGYPHAPFPGIVSLEVDMGGSCLWWRPARQYFFWCPGYHTKVPFWAREVTGTYEDTD</sequence>
<dbReference type="Proteomes" id="UP000315647">
    <property type="component" value="Chromosome"/>
</dbReference>
<dbReference type="EMBL" id="CP037421">
    <property type="protein sequence ID" value="QDT25463.1"/>
    <property type="molecule type" value="Genomic_DNA"/>
</dbReference>
<accession>A0A517Q1F4</accession>
<keyword evidence="1" id="KW-0812">Transmembrane</keyword>
<name>A0A517Q1F4_9PLAN</name>
<organism evidence="2 3">
    <name type="scientific">Gimesia panareensis</name>
    <dbReference type="NCBI Taxonomy" id="2527978"/>
    <lineage>
        <taxon>Bacteria</taxon>
        <taxon>Pseudomonadati</taxon>
        <taxon>Planctomycetota</taxon>
        <taxon>Planctomycetia</taxon>
        <taxon>Planctomycetales</taxon>
        <taxon>Planctomycetaceae</taxon>
        <taxon>Gimesia</taxon>
    </lineage>
</organism>
<keyword evidence="3" id="KW-1185">Reference proteome</keyword>
<evidence type="ECO:0000256" key="1">
    <source>
        <dbReference type="SAM" id="Phobius"/>
    </source>
</evidence>
<evidence type="ECO:0000313" key="2">
    <source>
        <dbReference type="EMBL" id="QDT25463.1"/>
    </source>
</evidence>
<keyword evidence="1" id="KW-0472">Membrane</keyword>
<reference evidence="2 3" key="1">
    <citation type="submission" date="2019-03" db="EMBL/GenBank/DDBJ databases">
        <title>Deep-cultivation of Planctomycetes and their phenomic and genomic characterization uncovers novel biology.</title>
        <authorList>
            <person name="Wiegand S."/>
            <person name="Jogler M."/>
            <person name="Boedeker C."/>
            <person name="Pinto D."/>
            <person name="Vollmers J."/>
            <person name="Rivas-Marin E."/>
            <person name="Kohn T."/>
            <person name="Peeters S.H."/>
            <person name="Heuer A."/>
            <person name="Rast P."/>
            <person name="Oberbeckmann S."/>
            <person name="Bunk B."/>
            <person name="Jeske O."/>
            <person name="Meyerdierks A."/>
            <person name="Storesund J.E."/>
            <person name="Kallscheuer N."/>
            <person name="Luecker S."/>
            <person name="Lage O.M."/>
            <person name="Pohl T."/>
            <person name="Merkel B.J."/>
            <person name="Hornburger P."/>
            <person name="Mueller R.-W."/>
            <person name="Bruemmer F."/>
            <person name="Labrenz M."/>
            <person name="Spormann A.M."/>
            <person name="Op den Camp H."/>
            <person name="Overmann J."/>
            <person name="Amann R."/>
            <person name="Jetten M.S.M."/>
            <person name="Mascher T."/>
            <person name="Medema M.H."/>
            <person name="Devos D.P."/>
            <person name="Kaster A.-K."/>
            <person name="Ovreas L."/>
            <person name="Rohde M."/>
            <person name="Galperin M.Y."/>
            <person name="Jogler C."/>
        </authorList>
    </citation>
    <scope>NUCLEOTIDE SEQUENCE [LARGE SCALE GENOMIC DNA]</scope>
    <source>
        <strain evidence="2 3">Enr10</strain>
    </source>
</reference>